<dbReference type="Proteomes" id="UP001153269">
    <property type="component" value="Unassembled WGS sequence"/>
</dbReference>
<gene>
    <name evidence="1" type="ORF">PLEPLA_LOCUS8105</name>
</gene>
<sequence length="159" mass="17133">MRSSSHNADVSTSVAAAHQRIEPLNPGGQSVGFITAAAAHHLADDAAEAQVAAVSHGTGAYLYFTLTSPSLMLHVRSTELMSQSDVAAAVQLHLSAAVVVMDESDEDAASSRCFSFVLFCWDSKMEHRAAAEPLRLFREKLRRSRGLQPVFTRPGLILQ</sequence>
<name>A0A9N7TW47_PLEPL</name>
<proteinExistence type="predicted"/>
<reference evidence="1" key="1">
    <citation type="submission" date="2020-03" db="EMBL/GenBank/DDBJ databases">
        <authorList>
            <person name="Weist P."/>
        </authorList>
    </citation>
    <scope>NUCLEOTIDE SEQUENCE</scope>
</reference>
<comment type="caution">
    <text evidence="1">The sequence shown here is derived from an EMBL/GenBank/DDBJ whole genome shotgun (WGS) entry which is preliminary data.</text>
</comment>
<keyword evidence="2" id="KW-1185">Reference proteome</keyword>
<organism evidence="1 2">
    <name type="scientific">Pleuronectes platessa</name>
    <name type="common">European plaice</name>
    <dbReference type="NCBI Taxonomy" id="8262"/>
    <lineage>
        <taxon>Eukaryota</taxon>
        <taxon>Metazoa</taxon>
        <taxon>Chordata</taxon>
        <taxon>Craniata</taxon>
        <taxon>Vertebrata</taxon>
        <taxon>Euteleostomi</taxon>
        <taxon>Actinopterygii</taxon>
        <taxon>Neopterygii</taxon>
        <taxon>Teleostei</taxon>
        <taxon>Neoteleostei</taxon>
        <taxon>Acanthomorphata</taxon>
        <taxon>Carangaria</taxon>
        <taxon>Pleuronectiformes</taxon>
        <taxon>Pleuronectoidei</taxon>
        <taxon>Pleuronectidae</taxon>
        <taxon>Pleuronectes</taxon>
    </lineage>
</organism>
<feature type="non-terminal residue" evidence="1">
    <location>
        <position position="1"/>
    </location>
</feature>
<accession>A0A9N7TW47</accession>
<dbReference type="EMBL" id="CADEAL010000444">
    <property type="protein sequence ID" value="CAB1420230.1"/>
    <property type="molecule type" value="Genomic_DNA"/>
</dbReference>
<dbReference type="AlphaFoldDB" id="A0A9N7TW47"/>
<evidence type="ECO:0000313" key="2">
    <source>
        <dbReference type="Proteomes" id="UP001153269"/>
    </source>
</evidence>
<protein>
    <submittedName>
        <fullName evidence="1">Uncharacterized protein</fullName>
    </submittedName>
</protein>
<evidence type="ECO:0000313" key="1">
    <source>
        <dbReference type="EMBL" id="CAB1420230.1"/>
    </source>
</evidence>